<dbReference type="InterPro" id="IPR001031">
    <property type="entry name" value="Thioesterase"/>
</dbReference>
<dbReference type="SMART" id="SM00824">
    <property type="entry name" value="PKS_TE"/>
    <property type="match status" value="1"/>
</dbReference>
<dbReference type="InterPro" id="IPR012223">
    <property type="entry name" value="TEII"/>
</dbReference>
<evidence type="ECO:0000256" key="1">
    <source>
        <dbReference type="ARBA" id="ARBA00007169"/>
    </source>
</evidence>
<dbReference type="InterPro" id="IPR020802">
    <property type="entry name" value="TesA-like"/>
</dbReference>
<evidence type="ECO:0000259" key="3">
    <source>
        <dbReference type="SMART" id="SM00824"/>
    </source>
</evidence>
<dbReference type="GO" id="GO:0016787">
    <property type="term" value="F:hydrolase activity"/>
    <property type="evidence" value="ECO:0007669"/>
    <property type="project" value="UniProtKB-KW"/>
</dbReference>
<sequence length="255" mass="27382">MTGSSFPEDLWLRNFHPTPDAPVRLACFPHAGGSASFYFPMAHALSPDADVLAVQYPGRQDRRSEPVVTDITVLADHVADRLAAGADGRPLALFGHSMGSLVAFEVADRLQAAGTPVSALIVSGRRAPHLHRPDDIRNRSDDGVVAELRELSGTDAGLLGDEEIIRMILPAVRGDYQAVETYLRATPARLTCPVLALVGDSDPRVAIDDVRGWADHTTAGFDLRILPGGHFYLVPERAAVEEAVRERLGTLPVAG</sequence>
<name>A0A2Z5T247_STRLA</name>
<comment type="similarity">
    <text evidence="1">Belongs to the thioesterase family.</text>
</comment>
<reference evidence="4" key="1">
    <citation type="submission" date="2017-10" db="EMBL/GenBank/DDBJ databases">
        <title>Discovery of a new diol-containing polyketide by heterologous expression of a silent biosynthetic gene cluster from Streptomyces lavendulae FRI-5.</title>
        <authorList>
            <person name="Pait I.G.U."/>
            <person name="Kitani S."/>
            <person name="Roslan F.W."/>
            <person name="Ulanova D."/>
            <person name="Arai M."/>
            <person name="Ikeda H."/>
            <person name="Nihira T."/>
        </authorList>
    </citation>
    <scope>NUCLEOTIDE SEQUENCE</scope>
    <source>
        <strain evidence="4">FRI-5</strain>
    </source>
</reference>
<evidence type="ECO:0000256" key="2">
    <source>
        <dbReference type="ARBA" id="ARBA00022801"/>
    </source>
</evidence>
<keyword evidence="2" id="KW-0378">Hydrolase</keyword>
<dbReference type="SUPFAM" id="SSF53474">
    <property type="entry name" value="alpha/beta-Hydrolases"/>
    <property type="match status" value="1"/>
</dbReference>
<dbReference type="PANTHER" id="PTHR11487:SF0">
    <property type="entry name" value="S-ACYL FATTY ACID SYNTHASE THIOESTERASE, MEDIUM CHAIN"/>
    <property type="match status" value="1"/>
</dbReference>
<dbReference type="Gene3D" id="3.40.50.1820">
    <property type="entry name" value="alpha/beta hydrolase"/>
    <property type="match status" value="1"/>
</dbReference>
<dbReference type="EMBL" id="LC330869">
    <property type="protein sequence ID" value="BBA84061.1"/>
    <property type="molecule type" value="Genomic_DNA"/>
</dbReference>
<dbReference type="PANTHER" id="PTHR11487">
    <property type="entry name" value="THIOESTERASE"/>
    <property type="match status" value="1"/>
</dbReference>
<accession>A0A2Z5T247</accession>
<feature type="domain" description="Thioesterase TesA-like" evidence="3">
    <location>
        <begin position="26"/>
        <end position="248"/>
    </location>
</feature>
<protein>
    <submittedName>
        <fullName evidence="4">Type II thioesterase</fullName>
    </submittedName>
</protein>
<evidence type="ECO:0000313" key="4">
    <source>
        <dbReference type="EMBL" id="BBA84061.1"/>
    </source>
</evidence>
<dbReference type="GO" id="GO:0008610">
    <property type="term" value="P:lipid biosynthetic process"/>
    <property type="evidence" value="ECO:0007669"/>
    <property type="project" value="TreeGrafter"/>
</dbReference>
<proteinExistence type="inferred from homology"/>
<dbReference type="InterPro" id="IPR029058">
    <property type="entry name" value="AB_hydrolase_fold"/>
</dbReference>
<organism evidence="4">
    <name type="scientific">Streptomyces lavendulae</name>
    <dbReference type="NCBI Taxonomy" id="1914"/>
    <lineage>
        <taxon>Bacteria</taxon>
        <taxon>Bacillati</taxon>
        <taxon>Actinomycetota</taxon>
        <taxon>Actinomycetes</taxon>
        <taxon>Kitasatosporales</taxon>
        <taxon>Streptomycetaceae</taxon>
        <taxon>Streptomyces</taxon>
    </lineage>
</organism>
<dbReference type="AlphaFoldDB" id="A0A2Z5T247"/>
<dbReference type="Pfam" id="PF00975">
    <property type="entry name" value="Thioesterase"/>
    <property type="match status" value="1"/>
</dbReference>